<dbReference type="PROSITE" id="PS51686">
    <property type="entry name" value="SAM_MT_RSMB_NOP"/>
    <property type="match status" value="1"/>
</dbReference>
<dbReference type="InterPro" id="IPR054728">
    <property type="entry name" value="RsmB-like_ferredoxin"/>
</dbReference>
<feature type="binding site" evidence="13">
    <location>
        <begin position="259"/>
        <end position="265"/>
    </location>
    <ligand>
        <name>S-adenosyl-L-methionine</name>
        <dbReference type="ChEBI" id="CHEBI:59789"/>
    </ligand>
</feature>
<evidence type="ECO:0000256" key="8">
    <source>
        <dbReference type="ARBA" id="ARBA00022691"/>
    </source>
</evidence>
<feature type="domain" description="SAM-dependent MTase RsmB/NOP-type" evidence="14">
    <location>
        <begin position="169"/>
        <end position="440"/>
    </location>
</feature>
<evidence type="ECO:0000256" key="3">
    <source>
        <dbReference type="ARBA" id="ARBA00012140"/>
    </source>
</evidence>
<gene>
    <name evidence="15" type="primary">rsmB</name>
    <name evidence="15" type="ORF">H8710_02530</name>
</gene>
<evidence type="ECO:0000313" key="15">
    <source>
        <dbReference type="EMBL" id="MBC8558939.1"/>
    </source>
</evidence>
<sequence>MTARQLSYEALLKTARDGSYSNLTLDAFLKATPMEPRESQFASRLFYGVLERKLTLDYQIQLLTKKPVQKLDLEVVVSLELGIYQLSYMNGVPSSAAVNESVNLIKKSRKKSASGFVNGVLRNYIRGGCRIVLPPLNDKYRRAEVEYSIPAWILQYWERDYGWETAVGLAETCMGRPPLNLRVNTRKANVSQVVEMLKKDGVSVEVHPLIENCLTIEHSGSISKLSGFSEGLFYVQDASSQLCAAALGAKEGERVFDLCAAPGSKSFTIAQLMEDKGEICSFDLYEHRVRLIEQGTKRLGFSCIHAKMGDASRFDENLGDADRVLCDVPCSGLGIIRRKPEIKYKKQAEVDELPAIQREILANGARYVKKGGVLVYSTCSLNKDENERVVEDFLQNHPDFERDELPEIFTKVAGKTVSYISLSPLVGNFDGFFLARLKRS</sequence>
<keyword evidence="5" id="KW-0698">rRNA processing</keyword>
<evidence type="ECO:0000256" key="4">
    <source>
        <dbReference type="ARBA" id="ARBA00022490"/>
    </source>
</evidence>
<dbReference type="PANTHER" id="PTHR22807">
    <property type="entry name" value="NOP2 YEAST -RELATED NOL1/NOP2/FMU SUN DOMAIN-CONTAINING"/>
    <property type="match status" value="1"/>
</dbReference>
<dbReference type="GO" id="GO:0008649">
    <property type="term" value="F:rRNA methyltransferase activity"/>
    <property type="evidence" value="ECO:0007669"/>
    <property type="project" value="InterPro"/>
</dbReference>
<dbReference type="PANTHER" id="PTHR22807:SF53">
    <property type="entry name" value="RIBOSOMAL RNA SMALL SUBUNIT METHYLTRANSFERASE B-RELATED"/>
    <property type="match status" value="1"/>
</dbReference>
<dbReference type="InterPro" id="IPR006027">
    <property type="entry name" value="NusB_RsmB_TIM44"/>
</dbReference>
<dbReference type="SUPFAM" id="SSF53335">
    <property type="entry name" value="S-adenosyl-L-methionine-dependent methyltransferases"/>
    <property type="match status" value="1"/>
</dbReference>
<keyword evidence="16" id="KW-1185">Reference proteome</keyword>
<comment type="subcellular location">
    <subcellularLocation>
        <location evidence="2">Cytoplasm</location>
    </subcellularLocation>
</comment>
<comment type="similarity">
    <text evidence="13">Belongs to the class I-like SAM-binding methyltransferase superfamily. RsmB/NOP family.</text>
</comment>
<dbReference type="NCBIfam" id="NF011494">
    <property type="entry name" value="PRK14902.1"/>
    <property type="match status" value="1"/>
</dbReference>
<feature type="binding site" evidence="13">
    <location>
        <position position="310"/>
    </location>
    <ligand>
        <name>S-adenosyl-L-methionine</name>
        <dbReference type="ChEBI" id="CHEBI:59789"/>
    </ligand>
</feature>
<dbReference type="InterPro" id="IPR004573">
    <property type="entry name" value="rRNA_ssu_MeTfrase_B"/>
</dbReference>
<dbReference type="InterPro" id="IPR035926">
    <property type="entry name" value="NusB-like_sf"/>
</dbReference>
<keyword evidence="9 13" id="KW-0694">RNA-binding</keyword>
<dbReference type="Pfam" id="PF01189">
    <property type="entry name" value="Methyltr_RsmB-F"/>
    <property type="match status" value="1"/>
</dbReference>
<comment type="catalytic activity">
    <reaction evidence="12">
        <text>cytidine(967) in 16S rRNA + S-adenosyl-L-methionine = 5-methylcytidine(967) in 16S rRNA + S-adenosyl-L-homocysteine + H(+)</text>
        <dbReference type="Rhea" id="RHEA:42748"/>
        <dbReference type="Rhea" id="RHEA-COMP:10219"/>
        <dbReference type="Rhea" id="RHEA-COMP:10220"/>
        <dbReference type="ChEBI" id="CHEBI:15378"/>
        <dbReference type="ChEBI" id="CHEBI:57856"/>
        <dbReference type="ChEBI" id="CHEBI:59789"/>
        <dbReference type="ChEBI" id="CHEBI:74483"/>
        <dbReference type="ChEBI" id="CHEBI:82748"/>
        <dbReference type="EC" id="2.1.1.176"/>
    </reaction>
</comment>
<dbReference type="SUPFAM" id="SSF48013">
    <property type="entry name" value="NusB-like"/>
    <property type="match status" value="1"/>
</dbReference>
<feature type="active site" description="Nucleophile" evidence="13">
    <location>
        <position position="379"/>
    </location>
</feature>
<evidence type="ECO:0000256" key="5">
    <source>
        <dbReference type="ARBA" id="ARBA00022552"/>
    </source>
</evidence>
<dbReference type="Gene3D" id="3.30.70.1170">
    <property type="entry name" value="Sun protein, domain 3"/>
    <property type="match status" value="1"/>
</dbReference>
<reference evidence="15" key="1">
    <citation type="submission" date="2020-08" db="EMBL/GenBank/DDBJ databases">
        <title>Genome public.</title>
        <authorList>
            <person name="Liu C."/>
            <person name="Sun Q."/>
        </authorList>
    </citation>
    <scope>NUCLEOTIDE SEQUENCE</scope>
    <source>
        <strain evidence="15">NSJ-33</strain>
    </source>
</reference>
<comment type="function">
    <text evidence="1">Specifically methylates the cytosine at position 967 (m5C967) of 16S rRNA.</text>
</comment>
<evidence type="ECO:0000256" key="11">
    <source>
        <dbReference type="ARBA" id="ARBA00031088"/>
    </source>
</evidence>
<dbReference type="FunFam" id="3.40.50.150:FF:000022">
    <property type="entry name" value="Ribosomal RNA small subunit methyltransferase B"/>
    <property type="match status" value="1"/>
</dbReference>
<evidence type="ECO:0000256" key="6">
    <source>
        <dbReference type="ARBA" id="ARBA00022603"/>
    </source>
</evidence>
<organism evidence="15 16">
    <name type="scientific">Fumia xinanensis</name>
    <dbReference type="NCBI Taxonomy" id="2763659"/>
    <lineage>
        <taxon>Bacteria</taxon>
        <taxon>Bacillati</taxon>
        <taxon>Bacillota</taxon>
        <taxon>Clostridia</taxon>
        <taxon>Eubacteriales</taxon>
        <taxon>Oscillospiraceae</taxon>
        <taxon>Fumia</taxon>
    </lineage>
</organism>
<dbReference type="Proteomes" id="UP000610760">
    <property type="component" value="Unassembled WGS sequence"/>
</dbReference>
<comment type="caution">
    <text evidence="15">The sequence shown here is derived from an EMBL/GenBank/DDBJ whole genome shotgun (WGS) entry which is preliminary data.</text>
</comment>
<evidence type="ECO:0000256" key="2">
    <source>
        <dbReference type="ARBA" id="ARBA00004496"/>
    </source>
</evidence>
<accession>A0A926E2K4</accession>
<name>A0A926E2K4_9FIRM</name>
<evidence type="ECO:0000256" key="12">
    <source>
        <dbReference type="ARBA" id="ARBA00047283"/>
    </source>
</evidence>
<dbReference type="GO" id="GO:0003723">
    <property type="term" value="F:RNA binding"/>
    <property type="evidence" value="ECO:0007669"/>
    <property type="project" value="UniProtKB-UniRule"/>
</dbReference>
<dbReference type="NCBIfam" id="TIGR00563">
    <property type="entry name" value="rsmB"/>
    <property type="match status" value="1"/>
</dbReference>
<keyword evidence="4" id="KW-0963">Cytoplasm</keyword>
<evidence type="ECO:0000256" key="9">
    <source>
        <dbReference type="ARBA" id="ARBA00022884"/>
    </source>
</evidence>
<dbReference type="Gene3D" id="3.40.50.150">
    <property type="entry name" value="Vaccinia Virus protein VP39"/>
    <property type="match status" value="1"/>
</dbReference>
<evidence type="ECO:0000313" key="16">
    <source>
        <dbReference type="Proteomes" id="UP000610760"/>
    </source>
</evidence>
<keyword evidence="8 13" id="KW-0949">S-adenosyl-L-methionine</keyword>
<dbReference type="GO" id="GO:0005737">
    <property type="term" value="C:cytoplasm"/>
    <property type="evidence" value="ECO:0007669"/>
    <property type="project" value="UniProtKB-SubCell"/>
</dbReference>
<keyword evidence="6 13" id="KW-0489">Methyltransferase</keyword>
<feature type="binding site" evidence="13">
    <location>
        <position position="327"/>
    </location>
    <ligand>
        <name>S-adenosyl-L-methionine</name>
        <dbReference type="ChEBI" id="CHEBI:59789"/>
    </ligand>
</feature>
<dbReference type="EC" id="2.1.1.176" evidence="3"/>
<proteinExistence type="inferred from homology"/>
<evidence type="ECO:0000256" key="10">
    <source>
        <dbReference type="ARBA" id="ARBA00030399"/>
    </source>
</evidence>
<evidence type="ECO:0000256" key="7">
    <source>
        <dbReference type="ARBA" id="ARBA00022679"/>
    </source>
</evidence>
<keyword evidence="7 13" id="KW-0808">Transferase</keyword>
<protein>
    <recommendedName>
        <fullName evidence="3">16S rRNA (cytosine(967)-C(5))-methyltransferase</fullName>
        <ecNumber evidence="3">2.1.1.176</ecNumber>
    </recommendedName>
    <alternativeName>
        <fullName evidence="10">16S rRNA m5C967 methyltransferase</fullName>
    </alternativeName>
    <alternativeName>
        <fullName evidence="11">rRNA (cytosine-C(5)-)-methyltransferase RsmB</fullName>
    </alternativeName>
</protein>
<evidence type="ECO:0000256" key="13">
    <source>
        <dbReference type="PROSITE-ProRule" id="PRU01023"/>
    </source>
</evidence>
<dbReference type="PRINTS" id="PR02008">
    <property type="entry name" value="RCMTFAMILY"/>
</dbReference>
<dbReference type="Gene3D" id="1.10.940.10">
    <property type="entry name" value="NusB-like"/>
    <property type="match status" value="1"/>
</dbReference>
<dbReference type="EMBL" id="JACRSV010000001">
    <property type="protein sequence ID" value="MBC8558939.1"/>
    <property type="molecule type" value="Genomic_DNA"/>
</dbReference>
<dbReference type="CDD" id="cd02440">
    <property type="entry name" value="AdoMet_MTases"/>
    <property type="match status" value="1"/>
</dbReference>
<dbReference type="AlphaFoldDB" id="A0A926E2K4"/>
<dbReference type="Pfam" id="PF22458">
    <property type="entry name" value="RsmF-B_ferredox"/>
    <property type="match status" value="1"/>
</dbReference>
<dbReference type="GO" id="GO:0006355">
    <property type="term" value="P:regulation of DNA-templated transcription"/>
    <property type="evidence" value="ECO:0007669"/>
    <property type="project" value="InterPro"/>
</dbReference>
<evidence type="ECO:0000256" key="1">
    <source>
        <dbReference type="ARBA" id="ARBA00002724"/>
    </source>
</evidence>
<dbReference type="InterPro" id="IPR049560">
    <property type="entry name" value="MeTrfase_RsmB-F_NOP2_cat"/>
</dbReference>
<evidence type="ECO:0000259" key="14">
    <source>
        <dbReference type="PROSITE" id="PS51686"/>
    </source>
</evidence>
<dbReference type="RefSeq" id="WP_249293835.1">
    <property type="nucleotide sequence ID" value="NZ_JACRSV010000001.1"/>
</dbReference>
<dbReference type="InterPro" id="IPR001678">
    <property type="entry name" value="MeTrfase_RsmB-F_NOP2_dom"/>
</dbReference>
<feature type="binding site" evidence="13">
    <location>
        <position position="283"/>
    </location>
    <ligand>
        <name>S-adenosyl-L-methionine</name>
        <dbReference type="ChEBI" id="CHEBI:59789"/>
    </ligand>
</feature>
<dbReference type="InterPro" id="IPR023267">
    <property type="entry name" value="RCMT"/>
</dbReference>
<dbReference type="Pfam" id="PF01029">
    <property type="entry name" value="NusB"/>
    <property type="match status" value="1"/>
</dbReference>
<dbReference type="InterPro" id="IPR029063">
    <property type="entry name" value="SAM-dependent_MTases_sf"/>
</dbReference>